<dbReference type="Gene3D" id="3.20.20.140">
    <property type="entry name" value="Metal-dependent hydrolases"/>
    <property type="match status" value="1"/>
</dbReference>
<dbReference type="EMBL" id="JAFKDB010000019">
    <property type="protein sequence ID" value="MBN7771244.1"/>
    <property type="molecule type" value="Genomic_DNA"/>
</dbReference>
<dbReference type="InterPro" id="IPR052018">
    <property type="entry name" value="PHP_domain"/>
</dbReference>
<accession>A0ABS3BHE4</accession>
<keyword evidence="3" id="KW-1185">Reference proteome</keyword>
<dbReference type="CDD" id="cd07432">
    <property type="entry name" value="PHP_HisPPase"/>
    <property type="match status" value="1"/>
</dbReference>
<dbReference type="PANTHER" id="PTHR42924">
    <property type="entry name" value="EXONUCLEASE"/>
    <property type="match status" value="1"/>
</dbReference>
<evidence type="ECO:0000313" key="3">
    <source>
        <dbReference type="Proteomes" id="UP000664344"/>
    </source>
</evidence>
<proteinExistence type="predicted"/>
<name>A0ABS3BHE4_9GAMM</name>
<organism evidence="2 3">
    <name type="scientific">Marinobacter daepoensis</name>
    <dbReference type="NCBI Taxonomy" id="262077"/>
    <lineage>
        <taxon>Bacteria</taxon>
        <taxon>Pseudomonadati</taxon>
        <taxon>Pseudomonadota</taxon>
        <taxon>Gammaproteobacteria</taxon>
        <taxon>Pseudomonadales</taxon>
        <taxon>Marinobacteraceae</taxon>
        <taxon>Marinobacter</taxon>
    </lineage>
</organism>
<dbReference type="Proteomes" id="UP000664344">
    <property type="component" value="Unassembled WGS sequence"/>
</dbReference>
<sequence>MAEVRIEGEGHVTSLSAPFDCFSDVCSANFDAPQDVLAVPASGSRFVGWSAPECGSTEICSLEATPLIATFEQLPPEVPEGSWMGGDLHVHTDHSSDGSLLRQTFGDAARGNVSVADQLGEAARMGLDFLSLTDHRTHDQHYDPLWDSASLLIIPGEEANGRPHSTVHGAVDMLTQAAVQSDKGELARLQQSIWDAHSQNAVWVSAHPEKDLMHDDGTLKVLADAVGVDLVEGWNNAKKPDVAIDYSENRWNAGYRFGVAGASDNHFREVWLTHGPGKPTTRTLAGKPSQRGLLHALKQGRTHVGHRADGPFVTLEADFERQGYTATAGDEVLVPAGSKGTLRLRLEGAQGHKVLVYRSPGRSVGPIAELRPKDAFEVHTIPVESRGEPEWFRVEIRTLLGLLRGLSSPVFVGETPAQPPVDWLPAESKGTDDARWVYGARGTYSGFADAARSGDRLHLVAEAHGSTGSKIVYRHFTAARAIQSEVVSGSDENARFAKVAAQGERVVVVWQDSYSQIPLRTRIRMNLSEDGGETWGEPVTVRQVEGRSERPALVLGAGGEPLIAWQEIQADSAYDVWFLDLSVSSEPENMSGTGKTIAHPHDRDSRSARYPASLWPSLAVSGSGGVAIAWQDNRTDPDPLWTGATGVGEGTAPDNWQIMVKRRDANGKTWGEPFSAGMDEEADQHPSLAFDNQQHLMLAWNRKPLKSSGASWSLGTARIDGDNNIALLSAGHDHGGHQQRPRLARADGGVVQMVWYEGGSDDWRWKVSRSLFEAGEWTAAQRLNAPGNNSWPVTTGDDIVFTSSRHAAALQRDPTHMIFSVR</sequence>
<gene>
    <name evidence="2" type="ORF">JYP53_15165</name>
</gene>
<dbReference type="SUPFAM" id="SSF89550">
    <property type="entry name" value="PHP domain-like"/>
    <property type="match status" value="1"/>
</dbReference>
<dbReference type="NCBIfam" id="NF038032">
    <property type="entry name" value="CehA_McbA_metalo"/>
    <property type="match status" value="1"/>
</dbReference>
<reference evidence="2 3" key="1">
    <citation type="submission" date="2021-02" db="EMBL/GenBank/DDBJ databases">
        <title>PHA producing bacteria isolated from coastal sediment in Guangdong, Shenzhen.</title>
        <authorList>
            <person name="Zheng W."/>
            <person name="Yu S."/>
            <person name="Huang Y."/>
        </authorList>
    </citation>
    <scope>NUCLEOTIDE SEQUENCE [LARGE SCALE GENOMIC DNA]</scope>
    <source>
        <strain evidence="2 3">TN21-5</strain>
    </source>
</reference>
<evidence type="ECO:0000313" key="2">
    <source>
        <dbReference type="EMBL" id="MBN7771244.1"/>
    </source>
</evidence>
<dbReference type="InterPro" id="IPR016195">
    <property type="entry name" value="Pol/histidinol_Pase-like"/>
</dbReference>
<dbReference type="RefSeq" id="WP_206558066.1">
    <property type="nucleotide sequence ID" value="NZ_JAFKDB010000019.1"/>
</dbReference>
<feature type="region of interest" description="Disordered" evidence="1">
    <location>
        <begin position="632"/>
        <end position="652"/>
    </location>
</feature>
<dbReference type="PANTHER" id="PTHR42924:SF3">
    <property type="entry name" value="POLYMERASE_HISTIDINOL PHOSPHATASE N-TERMINAL DOMAIN-CONTAINING PROTEIN"/>
    <property type="match status" value="1"/>
</dbReference>
<protein>
    <submittedName>
        <fullName evidence="2">PHP domain-containing protein</fullName>
    </submittedName>
</protein>
<evidence type="ECO:0000256" key="1">
    <source>
        <dbReference type="SAM" id="MobiDB-lite"/>
    </source>
</evidence>
<comment type="caution">
    <text evidence="2">The sequence shown here is derived from an EMBL/GenBank/DDBJ whole genome shotgun (WGS) entry which is preliminary data.</text>
</comment>